<dbReference type="Proteomes" id="UP000320475">
    <property type="component" value="Unassembled WGS sequence"/>
</dbReference>
<dbReference type="STRING" id="286115.A0A507DDC1"/>
<organism evidence="6 9">
    <name type="scientific">Synchytrium endobioticum</name>
    <dbReference type="NCBI Taxonomy" id="286115"/>
    <lineage>
        <taxon>Eukaryota</taxon>
        <taxon>Fungi</taxon>
        <taxon>Fungi incertae sedis</taxon>
        <taxon>Chytridiomycota</taxon>
        <taxon>Chytridiomycota incertae sedis</taxon>
        <taxon>Chytridiomycetes</taxon>
        <taxon>Synchytriales</taxon>
        <taxon>Synchytriaceae</taxon>
        <taxon>Synchytrium</taxon>
    </lineage>
</organism>
<evidence type="ECO:0000313" key="6">
    <source>
        <dbReference type="EMBL" id="TPX49563.1"/>
    </source>
</evidence>
<gene>
    <name evidence="6" type="ORF">SeLEV6574_g01379</name>
    <name evidence="7" type="ORF">SeMB42_g01353</name>
</gene>
<keyword evidence="8" id="KW-1185">Reference proteome</keyword>
<protein>
    <recommendedName>
        <fullName evidence="5">Sec39 domain-containing protein</fullName>
    </recommendedName>
</protein>
<comment type="subcellular location">
    <subcellularLocation>
        <location evidence="1">Endoplasmic reticulum</location>
    </subcellularLocation>
</comment>
<accession>A0A507DDC1</accession>
<evidence type="ECO:0000259" key="5">
    <source>
        <dbReference type="Pfam" id="PF08314"/>
    </source>
</evidence>
<evidence type="ECO:0000313" key="9">
    <source>
        <dbReference type="Proteomes" id="UP000320475"/>
    </source>
</evidence>
<reference evidence="8 9" key="1">
    <citation type="journal article" date="2019" name="Sci. Rep.">
        <title>Comparative genomics of chytrid fungi reveal insights into the obligate biotrophic and pathogenic lifestyle of Synchytrium endobioticum.</title>
        <authorList>
            <person name="van de Vossenberg B.T.L.H."/>
            <person name="Warris S."/>
            <person name="Nguyen H.D.T."/>
            <person name="van Gent-Pelzer M.P.E."/>
            <person name="Joly D.L."/>
            <person name="van de Geest H.C."/>
            <person name="Bonants P.J.M."/>
            <person name="Smith D.S."/>
            <person name="Levesque C.A."/>
            <person name="van der Lee T.A.J."/>
        </authorList>
    </citation>
    <scope>NUCLEOTIDE SEQUENCE [LARGE SCALE GENOMIC DNA]</scope>
    <source>
        <strain evidence="6 9">LEV6574</strain>
        <strain evidence="7 8">MB42</strain>
    </source>
</reference>
<dbReference type="Pfam" id="PF08314">
    <property type="entry name" value="Sec39"/>
    <property type="match status" value="1"/>
</dbReference>
<dbReference type="OrthoDB" id="27490at2759"/>
<dbReference type="PANTHER" id="PTHR15922:SF2">
    <property type="entry name" value="NBAS SUBUNIT OF NRZ TETHERING COMPLEX"/>
    <property type="match status" value="1"/>
</dbReference>
<keyword evidence="2" id="KW-0813">Transport</keyword>
<evidence type="ECO:0000256" key="1">
    <source>
        <dbReference type="ARBA" id="ARBA00004240"/>
    </source>
</evidence>
<dbReference type="GO" id="GO:0000149">
    <property type="term" value="F:SNARE binding"/>
    <property type="evidence" value="ECO:0007669"/>
    <property type="project" value="TreeGrafter"/>
</dbReference>
<dbReference type="EMBL" id="QEAM01000031">
    <property type="protein sequence ID" value="TPX49563.1"/>
    <property type="molecule type" value="Genomic_DNA"/>
</dbReference>
<keyword evidence="3" id="KW-0256">Endoplasmic reticulum</keyword>
<evidence type="ECO:0000256" key="3">
    <source>
        <dbReference type="ARBA" id="ARBA00022824"/>
    </source>
</evidence>
<dbReference type="InterPro" id="IPR013244">
    <property type="entry name" value="Sec39_domain"/>
</dbReference>
<feature type="domain" description="Sec39" evidence="5">
    <location>
        <begin position="161"/>
        <end position="800"/>
    </location>
</feature>
<evidence type="ECO:0000256" key="4">
    <source>
        <dbReference type="ARBA" id="ARBA00022927"/>
    </source>
</evidence>
<dbReference type="GO" id="GO:0015031">
    <property type="term" value="P:protein transport"/>
    <property type="evidence" value="ECO:0007669"/>
    <property type="project" value="UniProtKB-KW"/>
</dbReference>
<evidence type="ECO:0000313" key="8">
    <source>
        <dbReference type="Proteomes" id="UP000317494"/>
    </source>
</evidence>
<name>A0A507DDC1_9FUNG</name>
<evidence type="ECO:0000256" key="2">
    <source>
        <dbReference type="ARBA" id="ARBA00022448"/>
    </source>
</evidence>
<proteinExistence type="predicted"/>
<dbReference type="EMBL" id="QEAN01000034">
    <property type="protein sequence ID" value="TPX52522.1"/>
    <property type="molecule type" value="Genomic_DNA"/>
</dbReference>
<dbReference type="PANTHER" id="PTHR15922">
    <property type="entry name" value="NEUROBLASTOMA-AMPLIFIED SEQUENCE"/>
    <property type="match status" value="1"/>
</dbReference>
<keyword evidence="4" id="KW-0653">Protein transport</keyword>
<dbReference type="GO" id="GO:0070939">
    <property type="term" value="C:Dsl1/NZR complex"/>
    <property type="evidence" value="ECO:0007669"/>
    <property type="project" value="TreeGrafter"/>
</dbReference>
<comment type="caution">
    <text evidence="6">The sequence shown here is derived from an EMBL/GenBank/DDBJ whole genome shotgun (WGS) entry which is preliminary data.</text>
</comment>
<dbReference type="VEuPathDB" id="FungiDB:SeMB42_g01353"/>
<evidence type="ECO:0000313" key="7">
    <source>
        <dbReference type="EMBL" id="TPX52522.1"/>
    </source>
</evidence>
<dbReference type="GO" id="GO:0006890">
    <property type="term" value="P:retrograde vesicle-mediated transport, Golgi to endoplasmic reticulum"/>
    <property type="evidence" value="ECO:0007669"/>
    <property type="project" value="InterPro"/>
</dbReference>
<dbReference type="Proteomes" id="UP000317494">
    <property type="component" value="Unassembled WGS sequence"/>
</dbReference>
<sequence>MQFGSLLRSTKLAPAECLRKYIECKQYDLASELVVRCKLNEEPLRKAQWLDAQVNHDNIKSYLSRVEDLDWVLNECTRRTGDSPGSTRALLKHGIKVTGSINADDVLRRMPEPLHICRHRTLLFYYLDLLDTHESIYVDAALSNYGEHYAWFRSLSIMDIAVGFAVDGNCTALEAMLTRHGNVLLPYRWSLLELFPESTEPSKYYRLVPQCQNGVEIPFIVMAWRKSDWSESPAVRSIVDWQPPPTVVRTLPSASHPLTVANIIEWLQRRIQSIEAAGCPSLALGLATIASKQYDLKEMVWDLTTLCTLIYEGYSPGSREVVDLTLSKIQSATESDIVNMFMGLGSDLPEIARRYVGPYLERANLKNKEQRISGDAARMFGDWIVSKASEGIQGLELAVKMLETSTDEVPKDKRVIHSRITQAQVVLETAYLSTEAIPSPLLERLASCAPDLSDLSSNDSTSSDSSNEALMDDLAIRLEVFKCHLVAIRILSRHKIPVVSSWISSVSDNIHQQKDLCRQLVRQFARCDLGMTDAGDATWKALFDDMMELRGLGVLGLVGLDELYGQFVAVALTAGRFGLVKDLLSGAGEPPPLSDKEAEMLVLNASREFYDNAESGDSTTGLMRMAFDCLRILPANKPNIRAEMDLIEATHALFRVPNLDILPMQIRMSPDRISLIQQAVKAAPSAVNNADRWLEIGRKLSSAKSDSFLTEIRVRAYIADAAIDFENWKVASTQCNGLVLMIPDNKVIDVVWQVCLRLAVNPKYEDLDNRAKLLGHVTALCPPGQIGVALDCWAHCSIESTYSSVLGKQNESHLTRMQETVYANLPKVDTMLPTDRLSLHEFYQSPMSKTTVGVYICDADRDAERPSRLLILQLLARIRALQLSDEWKSVSKMMQEQGELQHYDVSELVKAAFMSDAVLSLCALLGEQGSKMDDLFDTLPPLTLYEQFGMYSYALKAMCDLSTSAESCVSIHDILSMAPAAVVRSAQAIKHILEGNTEFDNEVWQFVKDDLERGLQFAERTKNRRQQSVAKDVATRQGVDVEKFSQDAQYRRVSLLALSETVEVSGLAEAIKSAEQFGVGIYDICIHHVCWMFQQHQLPIDVLKKRINAVRERLMRDASETLQKLRSLHPQVQIGDHERLSLLYALIRRCVESSDPALSARLAMRVALAEDLAVRTDLPQKDIRVFVRLNSLGPRGYLDYWRSINPTKGFADILTELLPMVLDLVPEPLFPDEATYTYQIIDTERTAHLIYQAHVTQLMDGISGAANTLSVANEIDSVLDVLTIANVSDVVHKLALARVVPVSARLQLIEHALSLSDGETDALDSLHPIYQQLHFIHSASKLSDPVTNEKLSEMFMGRLEWAVTNNLAALQDLVQSSISDGVSPRLVYGLVSLSPSLDLQLDLCQLYHAVLTQTLKSRSLDDIKRVRGMVESVTHWVVLGEEDTNDDRWAGTDSGIEVAFTHVGNMMRDEIVTVLEDTSLDAAVKLACVEMLEKNYAQDPQLVQKLQQAKLAALVKESFGMDISAATVETPESRRNLFTNLLQSTQNASAFQSLLTLLQEWSQTETDTSPYFHVCWRDMLLKLAEMQMHQLLLDARLSMPHDSVLDEELEARLLNFLKGEDPTQHFLHGLLSEREMFVSRSIEALVAYATSSDVQPPPQNLFTRLLFIIACGRGLAPRLVDTQMWRAVQASLLEDAPVSSDALDCRRAVVSSTVADLTLAGQVTAAASLAGQYMISGCELVLSLSARVGILRQLLGMGGNTSSVTAPSAGSQAADETRSVSEGKIEARVLIWIVSLLPDIKGRSGEALGLLNTKT</sequence>